<keyword evidence="2" id="KW-1185">Reference proteome</keyword>
<dbReference type="AlphaFoldDB" id="A0A830HJ61"/>
<dbReference type="Gene3D" id="3.40.50.1000">
    <property type="entry name" value="HAD superfamily/HAD-like"/>
    <property type="match status" value="1"/>
</dbReference>
<dbReference type="SUPFAM" id="SSF56784">
    <property type="entry name" value="HAD-like"/>
    <property type="match status" value="1"/>
</dbReference>
<organism evidence="1 2">
    <name type="scientific">Pycnococcus provasolii</name>
    <dbReference type="NCBI Taxonomy" id="41880"/>
    <lineage>
        <taxon>Eukaryota</taxon>
        <taxon>Viridiplantae</taxon>
        <taxon>Chlorophyta</taxon>
        <taxon>Pseudoscourfieldiophyceae</taxon>
        <taxon>Pseudoscourfieldiales</taxon>
        <taxon>Pycnococcaceae</taxon>
        <taxon>Pycnococcus</taxon>
    </lineage>
</organism>
<name>A0A830HJ61_9CHLO</name>
<dbReference type="Pfam" id="PF00702">
    <property type="entry name" value="Hydrolase"/>
    <property type="match status" value="1"/>
</dbReference>
<dbReference type="NCBIfam" id="TIGR01549">
    <property type="entry name" value="HAD-SF-IA-v1"/>
    <property type="match status" value="1"/>
</dbReference>
<evidence type="ECO:0008006" key="3">
    <source>
        <dbReference type="Google" id="ProtNLM"/>
    </source>
</evidence>
<reference evidence="1" key="1">
    <citation type="submission" date="2020-10" db="EMBL/GenBank/DDBJ databases">
        <title>Unveiling of a novel bifunctional photoreceptor, Dualchrome1, isolated from a cosmopolitan green alga.</title>
        <authorList>
            <person name="Suzuki S."/>
            <person name="Kawachi M."/>
        </authorList>
    </citation>
    <scope>NUCLEOTIDE SEQUENCE</scope>
    <source>
        <strain evidence="1">NIES 2893</strain>
    </source>
</reference>
<sequence>MPNQLVGIVFDMDGTLTRPNLDFKAMYQRCGVCTSKDLILEIEAMPAEERRRAWEIVDEMEEHAAQTAELMDGVVPLAQFLSSKSIPMALITRNSKASIATFHERLWRPNNLPELKPALCRAFKPTKPAPDALLHIAEQWGAPPHHLLMVGDSPSNDVVSGRRAGAMTALVDTGRRHFESVGGKTNLVGESQPDFHVCQPDELISLLQTHFHI</sequence>
<dbReference type="Proteomes" id="UP000660262">
    <property type="component" value="Unassembled WGS sequence"/>
</dbReference>
<dbReference type="PANTHER" id="PTHR43885:SF1">
    <property type="entry name" value="SUPERFAMILY HYDROLASE, PUTATIVE (AFU_ORTHOLOGUE AFUA_4G13290)-RELATED"/>
    <property type="match status" value="1"/>
</dbReference>
<dbReference type="SFLD" id="SFLDG01129">
    <property type="entry name" value="C1.5:_HAD__Beta-PGM__Phosphata"/>
    <property type="match status" value="1"/>
</dbReference>
<dbReference type="OrthoDB" id="426235at2759"/>
<dbReference type="PANTHER" id="PTHR43885">
    <property type="entry name" value="HALOACID DEHALOGENASE-LIKE HYDROLASE"/>
    <property type="match status" value="1"/>
</dbReference>
<evidence type="ECO:0000313" key="1">
    <source>
        <dbReference type="EMBL" id="GHP06892.1"/>
    </source>
</evidence>
<dbReference type="InterPro" id="IPR036412">
    <property type="entry name" value="HAD-like_sf"/>
</dbReference>
<dbReference type="InterPro" id="IPR006439">
    <property type="entry name" value="HAD-SF_hydro_IA"/>
</dbReference>
<proteinExistence type="predicted"/>
<dbReference type="Gene3D" id="1.10.260.80">
    <property type="match status" value="1"/>
</dbReference>
<comment type="caution">
    <text evidence="1">The sequence shown here is derived from an EMBL/GenBank/DDBJ whole genome shotgun (WGS) entry which is preliminary data.</text>
</comment>
<dbReference type="InterPro" id="IPR023214">
    <property type="entry name" value="HAD_sf"/>
</dbReference>
<dbReference type="EMBL" id="BNJQ01000014">
    <property type="protein sequence ID" value="GHP06892.1"/>
    <property type="molecule type" value="Genomic_DNA"/>
</dbReference>
<dbReference type="SFLD" id="SFLDS00003">
    <property type="entry name" value="Haloacid_Dehalogenase"/>
    <property type="match status" value="1"/>
</dbReference>
<protein>
    <recommendedName>
        <fullName evidence="3">Phosphoglycolate phosphatase</fullName>
    </recommendedName>
</protein>
<accession>A0A830HJ61</accession>
<evidence type="ECO:0000313" key="2">
    <source>
        <dbReference type="Proteomes" id="UP000660262"/>
    </source>
</evidence>
<gene>
    <name evidence="1" type="ORF">PPROV_000563600</name>
</gene>